<proteinExistence type="predicted"/>
<dbReference type="Proteomes" id="UP000887578">
    <property type="component" value="Unplaced"/>
</dbReference>
<protein>
    <submittedName>
        <fullName evidence="3">Uncharacterized protein</fullName>
    </submittedName>
</protein>
<dbReference type="WBParaSite" id="PDA_v2.g13692.t1">
    <property type="protein sequence ID" value="PDA_v2.g13692.t1"/>
    <property type="gene ID" value="PDA_v2.g13692"/>
</dbReference>
<evidence type="ECO:0000313" key="3">
    <source>
        <dbReference type="WBParaSite" id="PDA_v2.g13692.t1"/>
    </source>
</evidence>
<evidence type="ECO:0000313" key="2">
    <source>
        <dbReference type="Proteomes" id="UP000887578"/>
    </source>
</evidence>
<sequence>MGLQAEDESSPEPESEEPQLPIPTEQQEPPQQPQHHKEEEVAKEETEDERGEFKITKQEHPNCAIKIQVNNQPIVTLPGEEDPNSNLVSVPLNEATPLIEPTQTIVSSETAFVQDPSGASTFESQTASGLFFK</sequence>
<feature type="compositionally biased region" description="Basic and acidic residues" evidence="1">
    <location>
        <begin position="35"/>
        <end position="44"/>
    </location>
</feature>
<dbReference type="AlphaFoldDB" id="A0A914P6V0"/>
<evidence type="ECO:0000256" key="1">
    <source>
        <dbReference type="SAM" id="MobiDB-lite"/>
    </source>
</evidence>
<name>A0A914P6V0_9BILA</name>
<keyword evidence="2" id="KW-1185">Reference proteome</keyword>
<accession>A0A914P6V0</accession>
<feature type="region of interest" description="Disordered" evidence="1">
    <location>
        <begin position="1"/>
        <end position="59"/>
    </location>
</feature>
<reference evidence="3" key="1">
    <citation type="submission" date="2022-11" db="UniProtKB">
        <authorList>
            <consortium name="WormBaseParasite"/>
        </authorList>
    </citation>
    <scope>IDENTIFICATION</scope>
</reference>
<feature type="compositionally biased region" description="Acidic residues" evidence="1">
    <location>
        <begin position="1"/>
        <end position="17"/>
    </location>
</feature>
<feature type="compositionally biased region" description="Low complexity" evidence="1">
    <location>
        <begin position="18"/>
        <end position="29"/>
    </location>
</feature>
<organism evidence="2 3">
    <name type="scientific">Panagrolaimus davidi</name>
    <dbReference type="NCBI Taxonomy" id="227884"/>
    <lineage>
        <taxon>Eukaryota</taxon>
        <taxon>Metazoa</taxon>
        <taxon>Ecdysozoa</taxon>
        <taxon>Nematoda</taxon>
        <taxon>Chromadorea</taxon>
        <taxon>Rhabditida</taxon>
        <taxon>Tylenchina</taxon>
        <taxon>Panagrolaimomorpha</taxon>
        <taxon>Panagrolaimoidea</taxon>
        <taxon>Panagrolaimidae</taxon>
        <taxon>Panagrolaimus</taxon>
    </lineage>
</organism>